<gene>
    <name evidence="4" type="ORF">CC78DRAFT_619954</name>
</gene>
<dbReference type="InterPro" id="IPR050425">
    <property type="entry name" value="NAD(P)_dehydrat-like"/>
</dbReference>
<dbReference type="Proteomes" id="UP000800093">
    <property type="component" value="Unassembled WGS sequence"/>
</dbReference>
<comment type="similarity">
    <text evidence="2">Belongs to the NAD(P)-dependent epimerase/dehydratase family. Dihydroflavonol-4-reductase subfamily.</text>
</comment>
<evidence type="ECO:0000256" key="1">
    <source>
        <dbReference type="ARBA" id="ARBA00023002"/>
    </source>
</evidence>
<dbReference type="Gene3D" id="3.40.50.720">
    <property type="entry name" value="NAD(P)-binding Rossmann-like Domain"/>
    <property type="match status" value="1"/>
</dbReference>
<organism evidence="4 5">
    <name type="scientific">Lojkania enalia</name>
    <dbReference type="NCBI Taxonomy" id="147567"/>
    <lineage>
        <taxon>Eukaryota</taxon>
        <taxon>Fungi</taxon>
        <taxon>Dikarya</taxon>
        <taxon>Ascomycota</taxon>
        <taxon>Pezizomycotina</taxon>
        <taxon>Dothideomycetes</taxon>
        <taxon>Pleosporomycetidae</taxon>
        <taxon>Pleosporales</taxon>
        <taxon>Pleosporales incertae sedis</taxon>
        <taxon>Lojkania</taxon>
    </lineage>
</organism>
<evidence type="ECO:0000313" key="4">
    <source>
        <dbReference type="EMBL" id="KAF2260805.1"/>
    </source>
</evidence>
<evidence type="ECO:0000313" key="5">
    <source>
        <dbReference type="Proteomes" id="UP000800093"/>
    </source>
</evidence>
<sequence length="362" mass="40203">MPSGNGGVIAITGANGAIGYYSALHALRNGCRVRCIVRRDSAIATIKSGPSIQEFDDRIEYAVVPDNTVPGAYDDALNGVRYVVHVAGVWPMPGYHPDRDIYDPFVKGMENILSAAEKSGTVKRIVFTQAGAGLVCPDEGDTLGTEMNNVLDEYAKVNDRSAAFRPPLKSPHHAYCGAKAYCMTHLSSPQTRANLPFSIIQIIPGTVIGPSELITSAAQAKRQMDRMSLALLFNGMQPRYAFGFVHVLDCARVHVEALDEEKVPEERVPDWFIAAATSKEGITAQKLWKEVGEMVEMEFGSVYQDVFCVGKSNWPVNMPFRVHSRLTEEMLMGERRFRGLEECVREVARWYIELIERESLRK</sequence>
<evidence type="ECO:0000259" key="3">
    <source>
        <dbReference type="Pfam" id="PF01370"/>
    </source>
</evidence>
<protein>
    <submittedName>
        <fullName evidence="4">NAD(P)-binding protein</fullName>
    </submittedName>
</protein>
<evidence type="ECO:0000256" key="2">
    <source>
        <dbReference type="ARBA" id="ARBA00023445"/>
    </source>
</evidence>
<dbReference type="InterPro" id="IPR001509">
    <property type="entry name" value="Epimerase_deHydtase"/>
</dbReference>
<reference evidence="5" key="1">
    <citation type="journal article" date="2020" name="Stud. Mycol.">
        <title>101 Dothideomycetes genomes: A test case for predicting lifestyles and emergence of pathogens.</title>
        <authorList>
            <person name="Haridas S."/>
            <person name="Albert R."/>
            <person name="Binder M."/>
            <person name="Bloem J."/>
            <person name="LaButti K."/>
            <person name="Salamov A."/>
            <person name="Andreopoulos B."/>
            <person name="Baker S."/>
            <person name="Barry K."/>
            <person name="Bills G."/>
            <person name="Bluhm B."/>
            <person name="Cannon C."/>
            <person name="Castanera R."/>
            <person name="Culley D."/>
            <person name="Daum C."/>
            <person name="Ezra D."/>
            <person name="Gonzalez J."/>
            <person name="Henrissat B."/>
            <person name="Kuo A."/>
            <person name="Liang C."/>
            <person name="Lipzen A."/>
            <person name="Lutzoni F."/>
            <person name="Magnuson J."/>
            <person name="Mondo S."/>
            <person name="Nolan M."/>
            <person name="Ohm R."/>
            <person name="Pangilinan J."/>
            <person name="Park H.-J."/>
            <person name="Ramirez L."/>
            <person name="Alfaro M."/>
            <person name="Sun H."/>
            <person name="Tritt A."/>
            <person name="Yoshinaga Y."/>
            <person name="Zwiers L.-H."/>
            <person name="Turgeon B."/>
            <person name="Goodwin S."/>
            <person name="Spatafora J."/>
            <person name="Crous P."/>
            <person name="Grigoriev I."/>
        </authorList>
    </citation>
    <scope>NUCLEOTIDE SEQUENCE [LARGE SCALE GENOMIC DNA]</scope>
    <source>
        <strain evidence="5">CBS 304.66</strain>
    </source>
</reference>
<keyword evidence="5" id="KW-1185">Reference proteome</keyword>
<dbReference type="EMBL" id="ML986672">
    <property type="protein sequence ID" value="KAF2260805.1"/>
    <property type="molecule type" value="Genomic_DNA"/>
</dbReference>
<dbReference type="SUPFAM" id="SSF51735">
    <property type="entry name" value="NAD(P)-binding Rossmann-fold domains"/>
    <property type="match status" value="1"/>
</dbReference>
<keyword evidence="1" id="KW-0560">Oxidoreductase</keyword>
<dbReference type="Pfam" id="PF01370">
    <property type="entry name" value="Epimerase"/>
    <property type="match status" value="1"/>
</dbReference>
<dbReference type="AlphaFoldDB" id="A0A9P4MX10"/>
<dbReference type="PANTHER" id="PTHR10366:SF564">
    <property type="entry name" value="STEROL-4-ALPHA-CARBOXYLATE 3-DEHYDROGENASE, DECARBOXYLATING"/>
    <property type="match status" value="1"/>
</dbReference>
<comment type="caution">
    <text evidence="4">The sequence shown here is derived from an EMBL/GenBank/DDBJ whole genome shotgun (WGS) entry which is preliminary data.</text>
</comment>
<dbReference type="PANTHER" id="PTHR10366">
    <property type="entry name" value="NAD DEPENDENT EPIMERASE/DEHYDRATASE"/>
    <property type="match status" value="1"/>
</dbReference>
<name>A0A9P4MX10_9PLEO</name>
<dbReference type="InterPro" id="IPR036291">
    <property type="entry name" value="NAD(P)-bd_dom_sf"/>
</dbReference>
<proteinExistence type="inferred from homology"/>
<feature type="domain" description="NAD-dependent epimerase/dehydratase" evidence="3">
    <location>
        <begin position="9"/>
        <end position="260"/>
    </location>
</feature>
<dbReference type="GO" id="GO:0016616">
    <property type="term" value="F:oxidoreductase activity, acting on the CH-OH group of donors, NAD or NADP as acceptor"/>
    <property type="evidence" value="ECO:0007669"/>
    <property type="project" value="TreeGrafter"/>
</dbReference>
<accession>A0A9P4MX10</accession>
<dbReference type="OrthoDB" id="2735536at2759"/>